<keyword evidence="2" id="KW-1185">Reference proteome</keyword>
<accession>A0A0N4YQJ3</accession>
<sequence length="73" mass="8041">MSSGSNDGRFANEIETVRDLARKFPKGVEFQHVYAHDDDPGNEQTEIANDHGETTGNMCGVIVLSLRVDDDDC</sequence>
<dbReference type="Proteomes" id="UP000271162">
    <property type="component" value="Unassembled WGS sequence"/>
</dbReference>
<evidence type="ECO:0000313" key="2">
    <source>
        <dbReference type="Proteomes" id="UP000271162"/>
    </source>
</evidence>
<dbReference type="AlphaFoldDB" id="A0A0N4YQJ3"/>
<gene>
    <name evidence="1" type="ORF">NBR_LOCUS19516</name>
</gene>
<protein>
    <submittedName>
        <fullName evidence="3">NADH-quinone oxidoreductase subunit C</fullName>
    </submittedName>
</protein>
<name>A0A0N4YQJ3_NIPBR</name>
<evidence type="ECO:0000313" key="3">
    <source>
        <dbReference type="WBParaSite" id="NBR_0001951501-mRNA-1"/>
    </source>
</evidence>
<evidence type="ECO:0000313" key="1">
    <source>
        <dbReference type="EMBL" id="VDL83250.1"/>
    </source>
</evidence>
<dbReference type="EMBL" id="UYSL01024243">
    <property type="protein sequence ID" value="VDL83250.1"/>
    <property type="molecule type" value="Genomic_DNA"/>
</dbReference>
<proteinExistence type="predicted"/>
<reference evidence="1 2" key="2">
    <citation type="submission" date="2018-11" db="EMBL/GenBank/DDBJ databases">
        <authorList>
            <consortium name="Pathogen Informatics"/>
        </authorList>
    </citation>
    <scope>NUCLEOTIDE SEQUENCE [LARGE SCALE GENOMIC DNA]</scope>
</reference>
<reference evidence="3" key="1">
    <citation type="submission" date="2017-02" db="UniProtKB">
        <authorList>
            <consortium name="WormBaseParasite"/>
        </authorList>
    </citation>
    <scope>IDENTIFICATION</scope>
</reference>
<dbReference type="WBParaSite" id="NBR_0001951501-mRNA-1">
    <property type="protein sequence ID" value="NBR_0001951501-mRNA-1"/>
    <property type="gene ID" value="NBR_0001951501"/>
</dbReference>
<organism evidence="3">
    <name type="scientific">Nippostrongylus brasiliensis</name>
    <name type="common">Rat hookworm</name>
    <dbReference type="NCBI Taxonomy" id="27835"/>
    <lineage>
        <taxon>Eukaryota</taxon>
        <taxon>Metazoa</taxon>
        <taxon>Ecdysozoa</taxon>
        <taxon>Nematoda</taxon>
        <taxon>Chromadorea</taxon>
        <taxon>Rhabditida</taxon>
        <taxon>Rhabditina</taxon>
        <taxon>Rhabditomorpha</taxon>
        <taxon>Strongyloidea</taxon>
        <taxon>Heligmosomidae</taxon>
        <taxon>Nippostrongylus</taxon>
    </lineage>
</organism>